<evidence type="ECO:0000313" key="4">
    <source>
        <dbReference type="Proteomes" id="UP000266188"/>
    </source>
</evidence>
<comment type="caution">
    <text evidence="3">The sequence shown here is derived from an EMBL/GenBank/DDBJ whole genome shotgun (WGS) entry which is preliminary data.</text>
</comment>
<reference evidence="4" key="1">
    <citation type="submission" date="2017-02" db="EMBL/GenBank/DDBJ databases">
        <authorList>
            <person name="Tafer H."/>
            <person name="Lopandic K."/>
        </authorList>
    </citation>
    <scope>NUCLEOTIDE SEQUENCE [LARGE SCALE GENOMIC DNA]</scope>
    <source>
        <strain evidence="4">CBS 366.77</strain>
    </source>
</reference>
<organism evidence="3 4">
    <name type="scientific">Aspergillus sclerotialis</name>
    <dbReference type="NCBI Taxonomy" id="2070753"/>
    <lineage>
        <taxon>Eukaryota</taxon>
        <taxon>Fungi</taxon>
        <taxon>Dikarya</taxon>
        <taxon>Ascomycota</taxon>
        <taxon>Pezizomycotina</taxon>
        <taxon>Eurotiomycetes</taxon>
        <taxon>Eurotiomycetidae</taxon>
        <taxon>Eurotiales</taxon>
        <taxon>Aspergillaceae</taxon>
        <taxon>Aspergillus</taxon>
        <taxon>Aspergillus subgen. Polypaecilum</taxon>
    </lineage>
</organism>
<dbReference type="AlphaFoldDB" id="A0A3A3A1A3"/>
<feature type="transmembrane region" description="Helical" evidence="2">
    <location>
        <begin position="314"/>
        <end position="336"/>
    </location>
</feature>
<sequence>MHCQQYLVGYFYATWSAITNGIRNTSISDLHKLTDSGLETMDLMKNIAASNVRDLDGPGCTISLSCQISRNNAETSSVQVDWKAFSGHKESECEAELNLNLTLTSTAFQTDDGQGCKDRLEELLLNKQEYGLHRRRDLPRRQPPFIQTENDHPHLKPKLRQRPIHQREAPTQQNILMKRYISESSTLDYSRIFSHLFSFFQRRTIRDVVNVISEGSLKFRATFKRMSVTKLPSVSIISPRRWKQTAPKGPSPSRRSDCEDTFCKGYSLENICGQHKTPNVELDTEDVCKMCYPTRNDDLIKAHCEEKTRREIQVFHILCVALGVITAFAAFLYLLCEVCRPLRKRWELYWKIRTGQISKNRLSSIFSVESNPAFPPGYFFNTGFDAEDGDNAGKMADMFSMLPQKLNPVATGLKEPRKRIQDVFDLEALEPRPDRNESIFPERIPVLPPAPNASVRRSFSNRIRRGNGNGRHEISAQDFGHGPLNTTRYTADMSRKNE</sequence>
<proteinExistence type="predicted"/>
<dbReference type="Proteomes" id="UP000266188">
    <property type="component" value="Unassembled WGS sequence"/>
</dbReference>
<evidence type="ECO:0000256" key="1">
    <source>
        <dbReference type="SAM" id="MobiDB-lite"/>
    </source>
</evidence>
<keyword evidence="2" id="KW-0812">Transmembrane</keyword>
<keyword evidence="2" id="KW-0472">Membrane</keyword>
<accession>A0A3A3A1A3</accession>
<feature type="region of interest" description="Disordered" evidence="1">
    <location>
        <begin position="450"/>
        <end position="498"/>
    </location>
</feature>
<dbReference type="STRING" id="2070753.A0A3A3A1A3"/>
<gene>
    <name evidence="3" type="ORF">PHISCL_03741</name>
</gene>
<keyword evidence="2" id="KW-1133">Transmembrane helix</keyword>
<name>A0A3A3A1A3_9EURO</name>
<keyword evidence="4" id="KW-1185">Reference proteome</keyword>
<evidence type="ECO:0000313" key="3">
    <source>
        <dbReference type="EMBL" id="RJE23925.1"/>
    </source>
</evidence>
<dbReference type="OrthoDB" id="4224912at2759"/>
<dbReference type="EMBL" id="MVGC01000100">
    <property type="protein sequence ID" value="RJE23925.1"/>
    <property type="molecule type" value="Genomic_DNA"/>
</dbReference>
<evidence type="ECO:0000256" key="2">
    <source>
        <dbReference type="SAM" id="Phobius"/>
    </source>
</evidence>
<protein>
    <submittedName>
        <fullName evidence="3">Uncharacterized protein</fullName>
    </submittedName>
</protein>